<dbReference type="RefSeq" id="WP_005086271.1">
    <property type="nucleotide sequence ID" value="NZ_CWKH01000003.1"/>
</dbReference>
<evidence type="ECO:0000256" key="2">
    <source>
        <dbReference type="ARBA" id="ARBA00009443"/>
    </source>
</evidence>
<dbReference type="InterPro" id="IPR036390">
    <property type="entry name" value="WH_DNA-bd_sf"/>
</dbReference>
<organism evidence="11 12">
    <name type="scientific">Mycolicibacterium neworleansense</name>
    <dbReference type="NCBI Taxonomy" id="146018"/>
    <lineage>
        <taxon>Bacteria</taxon>
        <taxon>Bacillati</taxon>
        <taxon>Actinomycetota</taxon>
        <taxon>Actinomycetes</taxon>
        <taxon>Mycobacteriales</taxon>
        <taxon>Mycobacteriaceae</taxon>
        <taxon>Mycolicibacterium</taxon>
    </lineage>
</organism>
<evidence type="ECO:0000256" key="3">
    <source>
        <dbReference type="ARBA" id="ARBA00013237"/>
    </source>
</evidence>
<keyword evidence="6" id="KW-0476">Mercury</keyword>
<dbReference type="InterPro" id="IPR004927">
    <property type="entry name" value="MerB"/>
</dbReference>
<evidence type="ECO:0000256" key="6">
    <source>
        <dbReference type="ARBA" id="ARBA00022914"/>
    </source>
</evidence>
<dbReference type="NCBIfam" id="NF033555">
    <property type="entry name" value="lyase_MerB"/>
    <property type="match status" value="1"/>
</dbReference>
<evidence type="ECO:0000256" key="7">
    <source>
        <dbReference type="ARBA" id="ARBA00023239"/>
    </source>
</evidence>
<evidence type="ECO:0000313" key="12">
    <source>
        <dbReference type="Proteomes" id="UP000199147"/>
    </source>
</evidence>
<keyword evidence="5" id="KW-0475">Mercuric resistance</keyword>
<dbReference type="Gene3D" id="3.30.450.410">
    <property type="match status" value="1"/>
</dbReference>
<proteinExistence type="inferred from homology"/>
<evidence type="ECO:0000259" key="10">
    <source>
        <dbReference type="Pfam" id="PF12324"/>
    </source>
</evidence>
<dbReference type="Pfam" id="PF03243">
    <property type="entry name" value="MerB"/>
    <property type="match status" value="1"/>
</dbReference>
<name>A0A0H5SBL5_9MYCO</name>
<dbReference type="InterPro" id="IPR053717">
    <property type="entry name" value="MerB_lyase_sf"/>
</dbReference>
<reference evidence="12" key="1">
    <citation type="submission" date="2015-07" db="EMBL/GenBank/DDBJ databases">
        <authorList>
            <person name="Urmite Genomes"/>
        </authorList>
    </citation>
    <scope>NUCLEOTIDE SEQUENCE [LARGE SCALE GENOMIC DNA]</scope>
    <source>
        <strain evidence="12">type strain: ATCC 49404</strain>
    </source>
</reference>
<gene>
    <name evidence="11" type="ORF">BN2156_05742</name>
</gene>
<keyword evidence="12" id="KW-1185">Reference proteome</keyword>
<evidence type="ECO:0000256" key="9">
    <source>
        <dbReference type="ARBA" id="ARBA00031271"/>
    </source>
</evidence>
<comment type="similarity">
    <text evidence="2">Belongs to the MerB family.</text>
</comment>
<comment type="catalytic activity">
    <reaction evidence="1">
        <text>an alkylmercury + H(+) = an alkane + Hg(2+)</text>
        <dbReference type="Rhea" id="RHEA:18777"/>
        <dbReference type="ChEBI" id="CHEBI:15378"/>
        <dbReference type="ChEBI" id="CHEBI:16793"/>
        <dbReference type="ChEBI" id="CHEBI:18310"/>
        <dbReference type="ChEBI" id="CHEBI:83725"/>
        <dbReference type="EC" id="4.99.1.2"/>
    </reaction>
</comment>
<dbReference type="NCBIfam" id="NF009710">
    <property type="entry name" value="PRK13239.1"/>
    <property type="match status" value="1"/>
</dbReference>
<accession>A0A0H5SBL5</accession>
<dbReference type="InterPro" id="IPR024259">
    <property type="entry name" value="MerB_HTH_dom"/>
</dbReference>
<dbReference type="SUPFAM" id="SSF46785">
    <property type="entry name" value="Winged helix' DNA-binding domain"/>
    <property type="match status" value="1"/>
</dbReference>
<evidence type="ECO:0000313" key="11">
    <source>
        <dbReference type="EMBL" id="CRZ18829.1"/>
    </source>
</evidence>
<protein>
    <recommendedName>
        <fullName evidence="4">Alkylmercury lyase</fullName>
        <ecNumber evidence="3">4.99.1.2</ecNumber>
    </recommendedName>
    <alternativeName>
        <fullName evidence="9">Organomercurial lyase</fullName>
    </alternativeName>
</protein>
<dbReference type="EC" id="4.99.1.2" evidence="3"/>
<dbReference type="AlphaFoldDB" id="A0A0H5SBL5"/>
<keyword evidence="7 11" id="KW-0456">Lyase</keyword>
<dbReference type="STRING" id="146018.BN2156_05742"/>
<dbReference type="EMBL" id="CWKH01000003">
    <property type="protein sequence ID" value="CRZ18829.1"/>
    <property type="molecule type" value="Genomic_DNA"/>
</dbReference>
<dbReference type="SUPFAM" id="SSF160387">
    <property type="entry name" value="NosL/MerB-like"/>
    <property type="match status" value="1"/>
</dbReference>
<evidence type="ECO:0000256" key="1">
    <source>
        <dbReference type="ARBA" id="ARBA00000165"/>
    </source>
</evidence>
<sequence>MRIELLTAPDCPHAASARQLVTDCLSSMALDLPIIERVGRYPSPTVLVDGADVMCPAATVLAADACRLDLPTPERLLTALRANSADHLRDAARKEPLMCADPGADSVSRDTDQKTGRHLMRTAVRLLAGGGPVTVADLCAAAGVDRADLTTAPAGRDIEYDDHHRIIGWGLTLNPSPHVYIVDGQHLYTWCAADTLLFPVILDRRAQIESRCPTTDIVVSFTVDPRSGVTDLSPSTAVISIPGSQTMDSAAVRATICDPGRFFANPQAADDWLTAHPGGTVLPVANAYPQLRLISGRLLD</sequence>
<evidence type="ECO:0000256" key="8">
    <source>
        <dbReference type="ARBA" id="ARBA00025326"/>
    </source>
</evidence>
<dbReference type="GO" id="GO:0018836">
    <property type="term" value="F:alkylmercury lyase activity"/>
    <property type="evidence" value="ECO:0007669"/>
    <property type="project" value="UniProtKB-EC"/>
</dbReference>
<dbReference type="Pfam" id="PF12324">
    <property type="entry name" value="HTH_15"/>
    <property type="match status" value="1"/>
</dbReference>
<evidence type="ECO:0000256" key="4">
    <source>
        <dbReference type="ARBA" id="ARBA00018180"/>
    </source>
</evidence>
<feature type="domain" description="Alkylmercury lyase helix-turn-helix" evidence="10">
    <location>
        <begin position="113"/>
        <end position="170"/>
    </location>
</feature>
<dbReference type="PRINTS" id="PR01699">
    <property type="entry name" value="ORGNOHGLYASE"/>
</dbReference>
<dbReference type="GO" id="GO:0046689">
    <property type="term" value="P:response to mercury ion"/>
    <property type="evidence" value="ECO:0007669"/>
    <property type="project" value="UniProtKB-KW"/>
</dbReference>
<comment type="function">
    <text evidence="8">Cleaves the carbon-mercury bond of organomercurials such as phenylmercuric acetate. One product is Hg(2+), which is subsequently detoxified by the mercuric reductase.</text>
</comment>
<dbReference type="Proteomes" id="UP000199147">
    <property type="component" value="Unassembled WGS sequence"/>
</dbReference>
<dbReference type="OrthoDB" id="7185309at2"/>
<evidence type="ECO:0000256" key="5">
    <source>
        <dbReference type="ARBA" id="ARBA00022466"/>
    </source>
</evidence>